<evidence type="ECO:0000256" key="2">
    <source>
        <dbReference type="ARBA" id="ARBA00023125"/>
    </source>
</evidence>
<dbReference type="Proteomes" id="UP000249248">
    <property type="component" value="Unassembled WGS sequence"/>
</dbReference>
<dbReference type="Pfam" id="PF00717">
    <property type="entry name" value="Peptidase_S24"/>
    <property type="match status" value="1"/>
</dbReference>
<dbReference type="GO" id="GO:0003677">
    <property type="term" value="F:DNA binding"/>
    <property type="evidence" value="ECO:0007669"/>
    <property type="project" value="UniProtKB-KW"/>
</dbReference>
<dbReference type="AlphaFoldDB" id="A0A2W1N2B1"/>
<proteinExistence type="predicted"/>
<dbReference type="CDD" id="cd00093">
    <property type="entry name" value="HTH_XRE"/>
    <property type="match status" value="1"/>
</dbReference>
<dbReference type="RefSeq" id="WP_111061327.1">
    <property type="nucleotide sequence ID" value="NZ_JBHUCU010000007.1"/>
</dbReference>
<reference evidence="5 6" key="1">
    <citation type="submission" date="2018-06" db="EMBL/GenBank/DDBJ databases">
        <title>The draft genome sequence of Crocinitomix sp. SM1701.</title>
        <authorList>
            <person name="Zhang X."/>
        </authorList>
    </citation>
    <scope>NUCLEOTIDE SEQUENCE [LARGE SCALE GENOMIC DNA]</scope>
    <source>
        <strain evidence="5 6">SM1701</strain>
    </source>
</reference>
<dbReference type="OrthoDB" id="3831186at2"/>
<dbReference type="InterPro" id="IPR036286">
    <property type="entry name" value="LexA/Signal_pep-like_sf"/>
</dbReference>
<accession>A0A2W1N2B1</accession>
<comment type="caution">
    <text evidence="5">The sequence shown here is derived from an EMBL/GenBank/DDBJ whole genome shotgun (WGS) entry which is preliminary data.</text>
</comment>
<dbReference type="CDD" id="cd06529">
    <property type="entry name" value="S24_LexA-like"/>
    <property type="match status" value="1"/>
</dbReference>
<sequence>MIGENLKFLRKNKKISQEELANELGLTRSSYSGYENGVAEPNVQNLLKFSQFYGVPVDVLIKKDLPSLGVEKWHELSQGVHVDLEGKKLRILATTVNEDDNENIELVSEKASAGYTAGYSDPEFISVLPTFQLPFLKKDRKYRTFPIKGDSMPPVSDGSYVVGEYVENWRNLKSGYPYIVVTQNEGVVFKIVHNRLDDAQSFQLCSTNPFYEPYEVHANEVVEIWKFVNYICHDIPSVSFKESELTKAILGLQADVKHIRNTYIPKND</sequence>
<evidence type="ECO:0000256" key="1">
    <source>
        <dbReference type="ARBA" id="ARBA00023015"/>
    </source>
</evidence>
<dbReference type="PANTHER" id="PTHR40661">
    <property type="match status" value="1"/>
</dbReference>
<dbReference type="InterPro" id="IPR039418">
    <property type="entry name" value="LexA-like"/>
</dbReference>
<protein>
    <recommendedName>
        <fullName evidence="4">HTH cro/C1-type domain-containing protein</fullName>
    </recommendedName>
</protein>
<dbReference type="SMART" id="SM00530">
    <property type="entry name" value="HTH_XRE"/>
    <property type="match status" value="1"/>
</dbReference>
<dbReference type="InterPro" id="IPR001387">
    <property type="entry name" value="Cro/C1-type_HTH"/>
</dbReference>
<dbReference type="InterPro" id="IPR010982">
    <property type="entry name" value="Lambda_DNA-bd_dom_sf"/>
</dbReference>
<dbReference type="EMBL" id="QKSB01000001">
    <property type="protein sequence ID" value="PZE18427.1"/>
    <property type="molecule type" value="Genomic_DNA"/>
</dbReference>
<organism evidence="5 6">
    <name type="scientific">Putridiphycobacter roseus</name>
    <dbReference type="NCBI Taxonomy" id="2219161"/>
    <lineage>
        <taxon>Bacteria</taxon>
        <taxon>Pseudomonadati</taxon>
        <taxon>Bacteroidota</taxon>
        <taxon>Flavobacteriia</taxon>
        <taxon>Flavobacteriales</taxon>
        <taxon>Crocinitomicaceae</taxon>
        <taxon>Putridiphycobacter</taxon>
    </lineage>
</organism>
<keyword evidence="1" id="KW-0805">Transcription regulation</keyword>
<evidence type="ECO:0000313" key="6">
    <source>
        <dbReference type="Proteomes" id="UP000249248"/>
    </source>
</evidence>
<evidence type="ECO:0000313" key="5">
    <source>
        <dbReference type="EMBL" id="PZE18427.1"/>
    </source>
</evidence>
<dbReference type="SUPFAM" id="SSF47413">
    <property type="entry name" value="lambda repressor-like DNA-binding domains"/>
    <property type="match status" value="1"/>
</dbReference>
<dbReference type="Gene3D" id="1.10.260.40">
    <property type="entry name" value="lambda repressor-like DNA-binding domains"/>
    <property type="match status" value="1"/>
</dbReference>
<gene>
    <name evidence="5" type="ORF">DNU06_00920</name>
</gene>
<keyword evidence="2" id="KW-0238">DNA-binding</keyword>
<keyword evidence="3" id="KW-0804">Transcription</keyword>
<evidence type="ECO:0000259" key="4">
    <source>
        <dbReference type="PROSITE" id="PS50943"/>
    </source>
</evidence>
<dbReference type="PROSITE" id="PS50943">
    <property type="entry name" value="HTH_CROC1"/>
    <property type="match status" value="1"/>
</dbReference>
<feature type="domain" description="HTH cro/C1-type" evidence="4">
    <location>
        <begin position="6"/>
        <end position="60"/>
    </location>
</feature>
<keyword evidence="6" id="KW-1185">Reference proteome</keyword>
<name>A0A2W1N2B1_9FLAO</name>
<dbReference type="SUPFAM" id="SSF51306">
    <property type="entry name" value="LexA/Signal peptidase"/>
    <property type="match status" value="1"/>
</dbReference>
<dbReference type="InterPro" id="IPR015927">
    <property type="entry name" value="Peptidase_S24_S26A/B/C"/>
</dbReference>
<dbReference type="Gene3D" id="2.10.109.10">
    <property type="entry name" value="Umud Fragment, subunit A"/>
    <property type="match status" value="1"/>
</dbReference>
<evidence type="ECO:0000256" key="3">
    <source>
        <dbReference type="ARBA" id="ARBA00023163"/>
    </source>
</evidence>
<dbReference type="Pfam" id="PF01381">
    <property type="entry name" value="HTH_3"/>
    <property type="match status" value="1"/>
</dbReference>
<dbReference type="PANTHER" id="PTHR40661:SF1">
    <property type="entry name" value="HTH CRO_C1-TYPE DOMAIN-CONTAINING PROTEIN"/>
    <property type="match status" value="1"/>
</dbReference>